<dbReference type="InterPro" id="IPR007053">
    <property type="entry name" value="LRAT_dom"/>
</dbReference>
<evidence type="ECO:0000256" key="1">
    <source>
        <dbReference type="SAM" id="MobiDB-lite"/>
    </source>
</evidence>
<dbReference type="PANTHER" id="PTHR46137:SF3">
    <property type="entry name" value="OS05G0310600 PROTEIN"/>
    <property type="match status" value="1"/>
</dbReference>
<sequence>MNTAVYDVSTLQLGDQVCIWDFGRWPISYSHHGIVYERGTSLQTVKVAHTWSPLSNFAEAQADSYFRLTTLEQFLDGRQFKHLRRVQYNSSILGDAISKLGEVHRSASDIPPVVIARCKFLLGAGRGHFNILSLNCEHVAYWCKTGRLFAKQIFTTSPTEVPYIRQRSLSCKVDALFATMHELKERYRIQCMALCSRLNDIDEGGSRKRIYIKAKDRSNRYLQVRGEHVYLVECDFEETNPLLQQFPTPFYAFAEHTDVNVVKVSFREVVTGRMVCSKAKCVKLITQRLYHRENLFRFEYAYNGELQSRRLRRWYIGARPKDGLVRTLVSSDDAMAFEFVDAKMLAASPASEPPVAPSCSDATNDTDISSS</sequence>
<reference evidence="3 4" key="1">
    <citation type="submission" date="2018-08" db="EMBL/GenBank/DDBJ databases">
        <title>Aphanomyces genome sequencing and annotation.</title>
        <authorList>
            <person name="Minardi D."/>
            <person name="Oidtmann B."/>
            <person name="Van Der Giezen M."/>
            <person name="Studholme D.J."/>
        </authorList>
    </citation>
    <scope>NUCLEOTIDE SEQUENCE [LARGE SCALE GENOMIC DNA]</scope>
    <source>
        <strain evidence="3 4">Si</strain>
    </source>
</reference>
<dbReference type="AlphaFoldDB" id="A0A3R6Z9Z0"/>
<dbReference type="PANTHER" id="PTHR46137">
    <property type="entry name" value="OS05G0310600 PROTEIN"/>
    <property type="match status" value="1"/>
</dbReference>
<dbReference type="Proteomes" id="UP000283543">
    <property type="component" value="Unassembled WGS sequence"/>
</dbReference>
<gene>
    <name evidence="3" type="ORF">DYB34_001911</name>
</gene>
<dbReference type="EMBL" id="QUTB01008452">
    <property type="protein sequence ID" value="RHY42481.1"/>
    <property type="molecule type" value="Genomic_DNA"/>
</dbReference>
<name>A0A3R6Z9Z0_APHAT</name>
<dbReference type="Gene3D" id="3.90.1720.10">
    <property type="entry name" value="endopeptidase domain like (from Nostoc punctiforme)"/>
    <property type="match status" value="1"/>
</dbReference>
<dbReference type="Pfam" id="PF04970">
    <property type="entry name" value="LRAT"/>
    <property type="match status" value="1"/>
</dbReference>
<comment type="caution">
    <text evidence="3">The sequence shown here is derived from an EMBL/GenBank/DDBJ whole genome shotgun (WGS) entry which is preliminary data.</text>
</comment>
<dbReference type="PROSITE" id="PS51934">
    <property type="entry name" value="LRAT"/>
    <property type="match status" value="1"/>
</dbReference>
<evidence type="ECO:0000259" key="2">
    <source>
        <dbReference type="PROSITE" id="PS51934"/>
    </source>
</evidence>
<protein>
    <recommendedName>
        <fullName evidence="2">LRAT domain-containing protein</fullName>
    </recommendedName>
</protein>
<dbReference type="VEuPathDB" id="FungiDB:H257_08732"/>
<evidence type="ECO:0000313" key="3">
    <source>
        <dbReference type="EMBL" id="RHY42481.1"/>
    </source>
</evidence>
<evidence type="ECO:0000313" key="4">
    <source>
        <dbReference type="Proteomes" id="UP000283543"/>
    </source>
</evidence>
<proteinExistence type="predicted"/>
<feature type="compositionally biased region" description="Polar residues" evidence="1">
    <location>
        <begin position="361"/>
        <end position="371"/>
    </location>
</feature>
<feature type="region of interest" description="Disordered" evidence="1">
    <location>
        <begin position="349"/>
        <end position="371"/>
    </location>
</feature>
<organism evidence="3 4">
    <name type="scientific">Aphanomyces astaci</name>
    <name type="common">Crayfish plague agent</name>
    <dbReference type="NCBI Taxonomy" id="112090"/>
    <lineage>
        <taxon>Eukaryota</taxon>
        <taxon>Sar</taxon>
        <taxon>Stramenopiles</taxon>
        <taxon>Oomycota</taxon>
        <taxon>Saprolegniomycetes</taxon>
        <taxon>Saprolegniales</taxon>
        <taxon>Verrucalvaceae</taxon>
        <taxon>Aphanomyces</taxon>
    </lineage>
</organism>
<feature type="domain" description="LRAT" evidence="2">
    <location>
        <begin position="21"/>
        <end position="152"/>
    </location>
</feature>
<accession>A0A3R6Z9Z0</accession>